<dbReference type="AlphaFoldDB" id="A0A494WGB1"/>
<organism evidence="4 5">
    <name type="scientific">Sphingobium amiense</name>
    <dbReference type="NCBI Taxonomy" id="135719"/>
    <lineage>
        <taxon>Bacteria</taxon>
        <taxon>Pseudomonadati</taxon>
        <taxon>Pseudomonadota</taxon>
        <taxon>Alphaproteobacteria</taxon>
        <taxon>Sphingomonadales</taxon>
        <taxon>Sphingomonadaceae</taxon>
        <taxon>Sphingobium</taxon>
    </lineage>
</organism>
<keyword evidence="1" id="KW-0812">Transmembrane</keyword>
<feature type="domain" description="FecR N-terminal" evidence="3">
    <location>
        <begin position="16"/>
        <end position="55"/>
    </location>
</feature>
<dbReference type="Pfam" id="PF04773">
    <property type="entry name" value="FecR"/>
    <property type="match status" value="1"/>
</dbReference>
<dbReference type="InterPro" id="IPR032623">
    <property type="entry name" value="FecR_N"/>
</dbReference>
<dbReference type="InterPro" id="IPR006860">
    <property type="entry name" value="FecR"/>
</dbReference>
<dbReference type="Proteomes" id="UP000279959">
    <property type="component" value="Chromosome"/>
</dbReference>
<sequence>MKRDMDADLPEAMLLEAAQWHVRCEDERADAMDWDAFTAWLEADPRHRVALDQMALTADRLEAHGGALFLDDVGEQPSQPASRGRGRWAWGGLAVAASLAAMVAVPLFTSAPSTRYVTHGTVRRIALSDGSSVLLAPHSRLLVGGRGGDHIEVAGGAMFDIRHDPSRTLTVDAGGVRISDIGTRFDVQQDRDVVRVSVAEGRVTVNGDAMARPVALDAGSGLTFDAGRAALTLAPVRPADVGAWQAGRLTYDNASLALVLADLRRYAGVRVDAPPALEARRFSGTLIVDDGDKALRDLVGLLGLRLRGHAGDWRVEPN</sequence>
<dbReference type="GO" id="GO:0016989">
    <property type="term" value="F:sigma factor antagonist activity"/>
    <property type="evidence" value="ECO:0007669"/>
    <property type="project" value="TreeGrafter"/>
</dbReference>
<keyword evidence="5" id="KW-1185">Reference proteome</keyword>
<name>A0A494WGB1_9SPHN</name>
<dbReference type="PIRSF" id="PIRSF018266">
    <property type="entry name" value="FecR"/>
    <property type="match status" value="1"/>
</dbReference>
<keyword evidence="1" id="KW-0472">Membrane</keyword>
<evidence type="ECO:0000313" key="5">
    <source>
        <dbReference type="Proteomes" id="UP000279959"/>
    </source>
</evidence>
<evidence type="ECO:0000313" key="4">
    <source>
        <dbReference type="EMBL" id="BBD99985.1"/>
    </source>
</evidence>
<reference evidence="4 5" key="1">
    <citation type="submission" date="2018-05" db="EMBL/GenBank/DDBJ databases">
        <title>Complete Genome Sequence of the Nonylphenol-Degrading Bacterium Sphingobium amiense DSM 16289T.</title>
        <authorList>
            <person name="Ootsuka M."/>
            <person name="Nishizawa T."/>
            <person name="Ohta H."/>
        </authorList>
    </citation>
    <scope>NUCLEOTIDE SEQUENCE [LARGE SCALE GENOMIC DNA]</scope>
    <source>
        <strain evidence="4 5">DSM 16289</strain>
    </source>
</reference>
<gene>
    <name evidence="4" type="ORF">SAMIE_1034860</name>
</gene>
<accession>A0A494WGB1</accession>
<proteinExistence type="predicted"/>
<feature type="domain" description="FecR protein" evidence="2">
    <location>
        <begin position="116"/>
        <end position="203"/>
    </location>
</feature>
<feature type="transmembrane region" description="Helical" evidence="1">
    <location>
        <begin position="88"/>
        <end position="108"/>
    </location>
</feature>
<dbReference type="InterPro" id="IPR012373">
    <property type="entry name" value="Ferrdict_sens_TM"/>
</dbReference>
<dbReference type="EMBL" id="AP018664">
    <property type="protein sequence ID" value="BBD99985.1"/>
    <property type="molecule type" value="Genomic_DNA"/>
</dbReference>
<dbReference type="PANTHER" id="PTHR30273:SF2">
    <property type="entry name" value="PROTEIN FECR"/>
    <property type="match status" value="1"/>
</dbReference>
<protein>
    <submittedName>
        <fullName evidence="4">DUF4880 domain-containing protein</fullName>
    </submittedName>
</protein>
<evidence type="ECO:0000256" key="1">
    <source>
        <dbReference type="SAM" id="Phobius"/>
    </source>
</evidence>
<evidence type="ECO:0000259" key="2">
    <source>
        <dbReference type="Pfam" id="PF04773"/>
    </source>
</evidence>
<dbReference type="KEGG" id="sami:SAMIE_1034860"/>
<dbReference type="PANTHER" id="PTHR30273">
    <property type="entry name" value="PERIPLASMIC SIGNAL SENSOR AND SIGMA FACTOR ACTIVATOR FECR-RELATED"/>
    <property type="match status" value="1"/>
</dbReference>
<dbReference type="Pfam" id="PF16220">
    <property type="entry name" value="DUF4880"/>
    <property type="match status" value="1"/>
</dbReference>
<evidence type="ECO:0000259" key="3">
    <source>
        <dbReference type="Pfam" id="PF16220"/>
    </source>
</evidence>
<keyword evidence="1" id="KW-1133">Transmembrane helix</keyword>
<dbReference type="Gene3D" id="2.60.120.1440">
    <property type="match status" value="1"/>
</dbReference>